<evidence type="ECO:0000313" key="7">
    <source>
        <dbReference type="EMBL" id="NEU71212.1"/>
    </source>
</evidence>
<dbReference type="InterPro" id="IPR050487">
    <property type="entry name" value="FtsQ_DivIB"/>
</dbReference>
<dbReference type="GO" id="GO:0051301">
    <property type="term" value="P:cell division"/>
    <property type="evidence" value="ECO:0007669"/>
    <property type="project" value="UniProtKB-KW"/>
</dbReference>
<dbReference type="Proteomes" id="UP000031549">
    <property type="component" value="Unassembled WGS sequence"/>
</dbReference>
<name>A0A846H010_9CYAN</name>
<accession>A0A846H010</accession>
<organism evidence="7 8">
    <name type="scientific">Hassallia byssoidea VB512170</name>
    <dbReference type="NCBI Taxonomy" id="1304833"/>
    <lineage>
        <taxon>Bacteria</taxon>
        <taxon>Bacillati</taxon>
        <taxon>Cyanobacteriota</taxon>
        <taxon>Cyanophyceae</taxon>
        <taxon>Nostocales</taxon>
        <taxon>Tolypothrichaceae</taxon>
        <taxon>Hassallia</taxon>
    </lineage>
</organism>
<evidence type="ECO:0000256" key="4">
    <source>
        <dbReference type="ARBA" id="ARBA00022989"/>
    </source>
</evidence>
<dbReference type="Pfam" id="PF08478">
    <property type="entry name" value="POTRA_1"/>
    <property type="match status" value="1"/>
</dbReference>
<proteinExistence type="predicted"/>
<dbReference type="AlphaFoldDB" id="A0A846H010"/>
<keyword evidence="4" id="KW-0472">Membrane</keyword>
<keyword evidence="2" id="KW-0132">Cell division</keyword>
<feature type="domain" description="POTRA" evidence="6">
    <location>
        <begin position="58"/>
        <end position="126"/>
    </location>
</feature>
<evidence type="ECO:0000313" key="8">
    <source>
        <dbReference type="Proteomes" id="UP000031549"/>
    </source>
</evidence>
<keyword evidence="1" id="KW-1003">Cell membrane</keyword>
<dbReference type="GO" id="GO:0005886">
    <property type="term" value="C:plasma membrane"/>
    <property type="evidence" value="ECO:0007669"/>
    <property type="project" value="TreeGrafter"/>
</dbReference>
<dbReference type="RefSeq" id="WP_039748806.1">
    <property type="nucleotide sequence ID" value="NZ_JTCM02000002.1"/>
</dbReference>
<keyword evidence="4" id="KW-1133">Transmembrane helix</keyword>
<comment type="caution">
    <text evidence="7">The sequence shown here is derived from an EMBL/GenBank/DDBJ whole genome shotgun (WGS) entry which is preliminary data.</text>
</comment>
<evidence type="ECO:0000256" key="1">
    <source>
        <dbReference type="ARBA" id="ARBA00022475"/>
    </source>
</evidence>
<evidence type="ECO:0000256" key="5">
    <source>
        <dbReference type="ARBA" id="ARBA00023306"/>
    </source>
</evidence>
<reference evidence="7 8" key="1">
    <citation type="journal article" date="2015" name="Genome Announc.">
        <title>Draft Genome Sequence of Cyanobacterium Hassallia byssoidea Strain VB512170, Isolated from Monuments in India.</title>
        <authorList>
            <person name="Singh D."/>
            <person name="Chandrababunaidu M.M."/>
            <person name="Panda A."/>
            <person name="Sen D."/>
            <person name="Bhattacharyya S."/>
            <person name="Adhikary S.P."/>
            <person name="Tripathy S."/>
        </authorList>
    </citation>
    <scope>NUCLEOTIDE SEQUENCE [LARGE SCALE GENOMIC DNA]</scope>
    <source>
        <strain evidence="7 8">VB512170</strain>
    </source>
</reference>
<keyword evidence="5" id="KW-0131">Cell cycle</keyword>
<evidence type="ECO:0000256" key="2">
    <source>
        <dbReference type="ARBA" id="ARBA00022618"/>
    </source>
</evidence>
<keyword evidence="8" id="KW-1185">Reference proteome</keyword>
<dbReference type="PANTHER" id="PTHR37820:SF1">
    <property type="entry name" value="CELL DIVISION PROTEIN FTSQ"/>
    <property type="match status" value="1"/>
</dbReference>
<evidence type="ECO:0000259" key="6">
    <source>
        <dbReference type="Pfam" id="PF08478"/>
    </source>
</evidence>
<protein>
    <submittedName>
        <fullName evidence="7">FtsQ-type POTRA domain-containing protein</fullName>
    </submittedName>
</protein>
<dbReference type="InterPro" id="IPR013685">
    <property type="entry name" value="POTRA_FtsQ_type"/>
</dbReference>
<evidence type="ECO:0000256" key="3">
    <source>
        <dbReference type="ARBA" id="ARBA00022692"/>
    </source>
</evidence>
<keyword evidence="3" id="KW-0812">Transmembrane</keyword>
<dbReference type="EMBL" id="JTCM02000002">
    <property type="protein sequence ID" value="NEU71212.1"/>
    <property type="molecule type" value="Genomic_DNA"/>
</dbReference>
<dbReference type="PANTHER" id="PTHR37820">
    <property type="entry name" value="CELL DIVISION PROTEIN DIVIB"/>
    <property type="match status" value="1"/>
</dbReference>
<dbReference type="Gene3D" id="3.10.20.310">
    <property type="entry name" value="membrane protein fhac"/>
    <property type="match status" value="1"/>
</dbReference>
<sequence>MAGMVSVSRTDLRYRRHKLRRQRQMKIIQAIWRTFAVSSLLGGLLWVASQPMWVLSAPKQIEIASGSRSLSPEAISSLLVLSYPQSLWRIEPSRVADSLTKQPTIAKASVKRRLFPPGLIIDIQERVPVAIAQRHHHEAIASDTNIASSTGLLDANGIWMNQEKYTSLNPTVKLPSLIVIGSFEQYRPYWNQLYQSVSQSSVKVMEIDCQDPTNIILKTELGYVHLGAVSPQISEQIKVLAQMSHLPTQLNPNQIEYIDLKNPESPLVQMNQKTVKSNSQTR</sequence>
<gene>
    <name evidence="7" type="ORF">PI95_001105</name>
</gene>